<gene>
    <name evidence="2" type="ORF">JCM19274_1045</name>
</gene>
<evidence type="ECO:0008006" key="4">
    <source>
        <dbReference type="Google" id="ProtNLM"/>
    </source>
</evidence>
<dbReference type="STRING" id="221126.SAMN04489722_103131"/>
<dbReference type="RefSeq" id="WP_042496231.1">
    <property type="nucleotide sequence ID" value="NZ_BBNU01000003.1"/>
</dbReference>
<evidence type="ECO:0000256" key="1">
    <source>
        <dbReference type="SAM" id="SignalP"/>
    </source>
</evidence>
<organism evidence="2 3">
    <name type="scientific">Algibacter lectus</name>
    <dbReference type="NCBI Taxonomy" id="221126"/>
    <lineage>
        <taxon>Bacteria</taxon>
        <taxon>Pseudomonadati</taxon>
        <taxon>Bacteroidota</taxon>
        <taxon>Flavobacteriia</taxon>
        <taxon>Flavobacteriales</taxon>
        <taxon>Flavobacteriaceae</taxon>
        <taxon>Algibacter</taxon>
    </lineage>
</organism>
<dbReference type="AlphaFoldDB" id="A0A090WNK4"/>
<protein>
    <recommendedName>
        <fullName evidence="4">Outer membrane protein beta-barrel domain-containing protein</fullName>
    </recommendedName>
</protein>
<proteinExistence type="predicted"/>
<accession>A0A090WNK4</accession>
<dbReference type="Proteomes" id="UP000029643">
    <property type="component" value="Unassembled WGS sequence"/>
</dbReference>
<keyword evidence="1" id="KW-0732">Signal</keyword>
<dbReference type="EMBL" id="BBNU01000003">
    <property type="protein sequence ID" value="GAL78581.1"/>
    <property type="molecule type" value="Genomic_DNA"/>
</dbReference>
<evidence type="ECO:0000313" key="2">
    <source>
        <dbReference type="EMBL" id="GAL78581.1"/>
    </source>
</evidence>
<feature type="signal peptide" evidence="1">
    <location>
        <begin position="1"/>
        <end position="19"/>
    </location>
</feature>
<evidence type="ECO:0000313" key="3">
    <source>
        <dbReference type="Proteomes" id="UP000029643"/>
    </source>
</evidence>
<feature type="chain" id="PRO_5001866441" description="Outer membrane protein beta-barrel domain-containing protein" evidence="1">
    <location>
        <begin position="20"/>
        <end position="185"/>
    </location>
</feature>
<reference evidence="2 3" key="1">
    <citation type="journal article" date="2014" name="Genome Announc.">
        <title>Draft Genome Sequences of Marine Flavobacterium Algibacter lectus Strains SS8 and NR4.</title>
        <authorList>
            <person name="Takatani N."/>
            <person name="Nakanishi M."/>
            <person name="Meirelles P."/>
            <person name="Mino S."/>
            <person name="Suda W."/>
            <person name="Oshima K."/>
            <person name="Hattori M."/>
            <person name="Ohkuma M."/>
            <person name="Hosokawa M."/>
            <person name="Miyashita K."/>
            <person name="Thompson F.L."/>
            <person name="Niwa A."/>
            <person name="Sawabe T."/>
            <person name="Sawabe T."/>
        </authorList>
    </citation>
    <scope>NUCLEOTIDE SEQUENCE [LARGE SCALE GENOMIC DNA]</scope>
    <source>
        <strain evidence="3">JCM19274</strain>
    </source>
</reference>
<comment type="caution">
    <text evidence="2">The sequence shown here is derived from an EMBL/GenBank/DDBJ whole genome shotgun (WGS) entry which is preliminary data.</text>
</comment>
<name>A0A090WNK4_9FLAO</name>
<sequence>MKKIVFLAFALILFQNNYAQKHFSAEILTGVGFNKNLTLVNESIENYNVFTTQVNANYQFNLYKKLFAETGIGAQWYFNSGDVGVSNFKSTSLHLNVPFIISYLLFKKTSIGIGAALSNNKSFDDFDFRANHNIRTSLLLKGAYILNSNFSLLLIAKQNLSNTPDLYLINQPNFDVSVGISYKIF</sequence>